<dbReference type="Gene3D" id="3.90.180.10">
    <property type="entry name" value="Medium-chain alcohol dehydrogenases, catalytic domain"/>
    <property type="match status" value="1"/>
</dbReference>
<sequence length="302" mass="31456">MGGGKKVSFEDVGVKLPFTLGHEIVGVVEEAGPEAAVPVGMRCVVYPWIGCGTCRHCARGNELDCAANVGLGTRKAGGYSDYVVVPHDRYVIDYGSIDPYVAATSACSGLTAYSALRKLPEYQADDTVLLIGAGGLGLAALGLASVLTPAKILVADIDDPKLSIAAAHGAAGTINTAQQNSIGRLREMVGEGVRGVIDFVGSPETLSFAIQSVGKGGTIIVVGLFGGELPLSTALLPMRNLTLRGSYVGSLQEMNALIDLLKRRNVLSVPLHKRPVGTINEMLHDLKAGRINGRAIAVMDHA</sequence>
<keyword evidence="2 4" id="KW-0862">Zinc</keyword>
<dbReference type="InterPro" id="IPR013149">
    <property type="entry name" value="ADH-like_C"/>
</dbReference>
<dbReference type="InterPro" id="IPR002328">
    <property type="entry name" value="ADH_Zn_CS"/>
</dbReference>
<keyword evidence="8" id="KW-1185">Reference proteome</keyword>
<dbReference type="PANTHER" id="PTHR43401:SF4">
    <property type="entry name" value="D-ARABINOSE 1-DEHYDROGENASE (NADP(+))"/>
    <property type="match status" value="1"/>
</dbReference>
<evidence type="ECO:0000259" key="6">
    <source>
        <dbReference type="Pfam" id="PF08240"/>
    </source>
</evidence>
<evidence type="ECO:0000256" key="1">
    <source>
        <dbReference type="ARBA" id="ARBA00022723"/>
    </source>
</evidence>
<dbReference type="InterPro" id="IPR036291">
    <property type="entry name" value="NAD(P)-bd_dom_sf"/>
</dbReference>
<gene>
    <name evidence="7" type="ORF">RR42_s0672</name>
</gene>
<reference evidence="7 8" key="1">
    <citation type="journal article" date="2015" name="Genome Announc.">
        <title>Complete Genome Sequence of Cupriavidus basilensis 4G11, Isolated from the Oak Ridge Field Research Center Site.</title>
        <authorList>
            <person name="Ray J."/>
            <person name="Waters R.J."/>
            <person name="Skerker J.M."/>
            <person name="Kuehl J.V."/>
            <person name="Price M.N."/>
            <person name="Huang J."/>
            <person name="Chakraborty R."/>
            <person name="Arkin A.P."/>
            <person name="Deutschbauer A."/>
        </authorList>
    </citation>
    <scope>NUCLEOTIDE SEQUENCE [LARGE SCALE GENOMIC DNA]</scope>
    <source>
        <strain evidence="7">4G11</strain>
    </source>
</reference>
<dbReference type="Gene3D" id="3.40.50.720">
    <property type="entry name" value="NAD(P)-binding Rossmann-like Domain"/>
    <property type="match status" value="1"/>
</dbReference>
<dbReference type="EC" id="1.1.1.1" evidence="7"/>
<dbReference type="PANTHER" id="PTHR43401">
    <property type="entry name" value="L-THREONINE 3-DEHYDROGENASE"/>
    <property type="match status" value="1"/>
</dbReference>
<feature type="domain" description="Alcohol dehydrogenase-like N-terminal" evidence="6">
    <location>
        <begin position="13"/>
        <end position="90"/>
    </location>
</feature>
<evidence type="ECO:0000256" key="4">
    <source>
        <dbReference type="RuleBase" id="RU361277"/>
    </source>
</evidence>
<proteinExistence type="inferred from homology"/>
<dbReference type="Pfam" id="PF00107">
    <property type="entry name" value="ADH_zinc_N"/>
    <property type="match status" value="1"/>
</dbReference>
<dbReference type="InterPro" id="IPR011032">
    <property type="entry name" value="GroES-like_sf"/>
</dbReference>
<protein>
    <submittedName>
        <fullName evidence="7">Alcohol dehydrogenase</fullName>
        <ecNumber evidence="7">1.1.1.1</ecNumber>
    </submittedName>
</protein>
<comment type="cofactor">
    <cofactor evidence="4">
        <name>Zn(2+)</name>
        <dbReference type="ChEBI" id="CHEBI:29105"/>
    </cofactor>
</comment>
<evidence type="ECO:0000256" key="2">
    <source>
        <dbReference type="ARBA" id="ARBA00022833"/>
    </source>
</evidence>
<dbReference type="KEGG" id="cbw:RR42_s0672"/>
<dbReference type="Proteomes" id="UP000031843">
    <property type="component" value="Chromosome secondary"/>
</dbReference>
<keyword evidence="3 7" id="KW-0560">Oxidoreductase</keyword>
<evidence type="ECO:0000256" key="3">
    <source>
        <dbReference type="ARBA" id="ARBA00023002"/>
    </source>
</evidence>
<comment type="similarity">
    <text evidence="4">Belongs to the zinc-containing alcohol dehydrogenase family.</text>
</comment>
<keyword evidence="1 4" id="KW-0479">Metal-binding</keyword>
<dbReference type="AlphaFoldDB" id="A0A0C4YH19"/>
<evidence type="ECO:0000313" key="7">
    <source>
        <dbReference type="EMBL" id="AJG22263.1"/>
    </source>
</evidence>
<dbReference type="SUPFAM" id="SSF51735">
    <property type="entry name" value="NAD(P)-binding Rossmann-fold domains"/>
    <property type="match status" value="1"/>
</dbReference>
<dbReference type="InterPro" id="IPR013154">
    <property type="entry name" value="ADH-like_N"/>
</dbReference>
<dbReference type="Pfam" id="PF08240">
    <property type="entry name" value="ADH_N"/>
    <property type="match status" value="1"/>
</dbReference>
<dbReference type="InterPro" id="IPR050129">
    <property type="entry name" value="Zn_alcohol_dh"/>
</dbReference>
<dbReference type="GO" id="GO:0008270">
    <property type="term" value="F:zinc ion binding"/>
    <property type="evidence" value="ECO:0007669"/>
    <property type="project" value="InterPro"/>
</dbReference>
<evidence type="ECO:0000259" key="5">
    <source>
        <dbReference type="Pfam" id="PF00107"/>
    </source>
</evidence>
<dbReference type="STRING" id="68895.RR42_s0672"/>
<feature type="domain" description="Alcohol dehydrogenase-like C-terminal" evidence="5">
    <location>
        <begin position="135"/>
        <end position="262"/>
    </location>
</feature>
<name>A0A0C4YH19_9BURK</name>
<dbReference type="PROSITE" id="PS00059">
    <property type="entry name" value="ADH_ZINC"/>
    <property type="match status" value="1"/>
</dbReference>
<organism evidence="7 8">
    <name type="scientific">Cupriavidus basilensis</name>
    <dbReference type="NCBI Taxonomy" id="68895"/>
    <lineage>
        <taxon>Bacteria</taxon>
        <taxon>Pseudomonadati</taxon>
        <taxon>Pseudomonadota</taxon>
        <taxon>Betaproteobacteria</taxon>
        <taxon>Burkholderiales</taxon>
        <taxon>Burkholderiaceae</taxon>
        <taxon>Cupriavidus</taxon>
    </lineage>
</organism>
<accession>A0A0C4YH19</accession>
<dbReference type="SUPFAM" id="SSF50129">
    <property type="entry name" value="GroES-like"/>
    <property type="match status" value="1"/>
</dbReference>
<evidence type="ECO:0000313" key="8">
    <source>
        <dbReference type="Proteomes" id="UP000031843"/>
    </source>
</evidence>
<dbReference type="EMBL" id="CP010537">
    <property type="protein sequence ID" value="AJG22263.1"/>
    <property type="molecule type" value="Genomic_DNA"/>
</dbReference>
<dbReference type="GO" id="GO:0004022">
    <property type="term" value="F:alcohol dehydrogenase (NAD+) activity"/>
    <property type="evidence" value="ECO:0007669"/>
    <property type="project" value="UniProtKB-EC"/>
</dbReference>